<dbReference type="Gene3D" id="3.40.50.10540">
    <property type="entry name" value="Crotonobetainyl-coa:carnitine coa-transferase, domain 1"/>
    <property type="match status" value="1"/>
</dbReference>
<dbReference type="PANTHER" id="PTHR48228:SF6">
    <property type="entry name" value="L-CARNITINE COA-TRANSFERASE"/>
    <property type="match status" value="1"/>
</dbReference>
<gene>
    <name evidence="3" type="ORF">ACFQS1_38525</name>
</gene>
<dbReference type="Gene3D" id="3.30.1540.10">
    <property type="entry name" value="formyl-coa transferase, domain 3"/>
    <property type="match status" value="1"/>
</dbReference>
<name>A0ABW2I4X6_9ACTN</name>
<keyword evidence="2 3" id="KW-0808">Transferase</keyword>
<organism evidence="3 4">
    <name type="scientific">Paractinoplanes rhizophilus</name>
    <dbReference type="NCBI Taxonomy" id="1416877"/>
    <lineage>
        <taxon>Bacteria</taxon>
        <taxon>Bacillati</taxon>
        <taxon>Actinomycetota</taxon>
        <taxon>Actinomycetes</taxon>
        <taxon>Micromonosporales</taxon>
        <taxon>Micromonosporaceae</taxon>
        <taxon>Paractinoplanes</taxon>
    </lineage>
</organism>
<protein>
    <submittedName>
        <fullName evidence="3">CaiB/BaiF CoA transferase family protein</fullName>
    </submittedName>
</protein>
<evidence type="ECO:0000256" key="1">
    <source>
        <dbReference type="ARBA" id="ARBA00008383"/>
    </source>
</evidence>
<dbReference type="RefSeq" id="WP_378977647.1">
    <property type="nucleotide sequence ID" value="NZ_JBHTBJ010000064.1"/>
</dbReference>
<sequence length="404" mass="44799">MTSSPSRADTRRQVFNGLRVVDLSRWVAGEFATKMFADFGADVVKIEKPGAGSHSRRWALVPGERPDPEANPLFLHLNTNKRSIAVDLRSTEGLELVKRLIARADAVVESFRPGHLERLGLDPDELRATNPRLVVTRISPFGQTGPYRDREATGIVLQATGGPMNATGDAHRAPQRKPGLLEQYTIGRTAGEATLAGLYHARRTGRGSTIDVSGQEVLLSSADRRASYLLTAEYSGVNAPRGVRSAHRGAATFTGPFRAADGFVMIYITNQEFWNRLIRLIGAGDEVFLGKFLDRPHLGDDWDEFMDYLKAWFAARPKIQIMTDAEAARIPCTAFLEMDELYAHPHFRERGAFVTAEHPVAGRLDYLGAPWRMRDGFEIRHTAPRLGEHTAEVTAELEMSVVQP</sequence>
<dbReference type="Proteomes" id="UP001596548">
    <property type="component" value="Unassembled WGS sequence"/>
</dbReference>
<keyword evidence="4" id="KW-1185">Reference proteome</keyword>
<reference evidence="4" key="1">
    <citation type="journal article" date="2019" name="Int. J. Syst. Evol. Microbiol.">
        <title>The Global Catalogue of Microorganisms (GCM) 10K type strain sequencing project: providing services to taxonomists for standard genome sequencing and annotation.</title>
        <authorList>
            <consortium name="The Broad Institute Genomics Platform"/>
            <consortium name="The Broad Institute Genome Sequencing Center for Infectious Disease"/>
            <person name="Wu L."/>
            <person name="Ma J."/>
        </authorList>
    </citation>
    <scope>NUCLEOTIDE SEQUENCE [LARGE SCALE GENOMIC DNA]</scope>
    <source>
        <strain evidence="4">XZYJT-10</strain>
    </source>
</reference>
<dbReference type="Pfam" id="PF02515">
    <property type="entry name" value="CoA_transf_3"/>
    <property type="match status" value="1"/>
</dbReference>
<comment type="caution">
    <text evidence="3">The sequence shown here is derived from an EMBL/GenBank/DDBJ whole genome shotgun (WGS) entry which is preliminary data.</text>
</comment>
<comment type="similarity">
    <text evidence="1">Belongs to the CoA-transferase III family.</text>
</comment>
<proteinExistence type="inferred from homology"/>
<dbReference type="InterPro" id="IPR050509">
    <property type="entry name" value="CoA-transferase_III"/>
</dbReference>
<accession>A0ABW2I4X6</accession>
<dbReference type="SUPFAM" id="SSF89796">
    <property type="entry name" value="CoA-transferase family III (CaiB/BaiF)"/>
    <property type="match status" value="1"/>
</dbReference>
<dbReference type="InterPro" id="IPR003673">
    <property type="entry name" value="CoA-Trfase_fam_III"/>
</dbReference>
<evidence type="ECO:0000256" key="2">
    <source>
        <dbReference type="ARBA" id="ARBA00022679"/>
    </source>
</evidence>
<dbReference type="InterPro" id="IPR044855">
    <property type="entry name" value="CoA-Trfase_III_dom3_sf"/>
</dbReference>
<dbReference type="InterPro" id="IPR023606">
    <property type="entry name" value="CoA-Trfase_III_dom_1_sf"/>
</dbReference>
<evidence type="ECO:0000313" key="4">
    <source>
        <dbReference type="Proteomes" id="UP001596548"/>
    </source>
</evidence>
<evidence type="ECO:0000313" key="3">
    <source>
        <dbReference type="EMBL" id="MFC7279888.1"/>
    </source>
</evidence>
<dbReference type="PANTHER" id="PTHR48228">
    <property type="entry name" value="SUCCINYL-COA--D-CITRAMALATE COA-TRANSFERASE"/>
    <property type="match status" value="1"/>
</dbReference>
<dbReference type="GO" id="GO:0016740">
    <property type="term" value="F:transferase activity"/>
    <property type="evidence" value="ECO:0007669"/>
    <property type="project" value="UniProtKB-KW"/>
</dbReference>
<dbReference type="EMBL" id="JBHTBJ010000064">
    <property type="protein sequence ID" value="MFC7279888.1"/>
    <property type="molecule type" value="Genomic_DNA"/>
</dbReference>